<accession>A0A3B0S544</accession>
<dbReference type="InterPro" id="IPR037004">
    <property type="entry name" value="Exonuc_VII_ssu_sf"/>
</dbReference>
<dbReference type="GO" id="GO:0005829">
    <property type="term" value="C:cytosol"/>
    <property type="evidence" value="ECO:0007669"/>
    <property type="project" value="TreeGrafter"/>
</dbReference>
<dbReference type="SUPFAM" id="SSF116842">
    <property type="entry name" value="XseB-like"/>
    <property type="match status" value="1"/>
</dbReference>
<dbReference type="EMBL" id="UOEF01000220">
    <property type="protein sequence ID" value="VAV95916.1"/>
    <property type="molecule type" value="Genomic_DNA"/>
</dbReference>
<evidence type="ECO:0000256" key="2">
    <source>
        <dbReference type="ARBA" id="ARBA00022722"/>
    </source>
</evidence>
<proteinExistence type="inferred from homology"/>
<reference evidence="4" key="1">
    <citation type="submission" date="2018-06" db="EMBL/GenBank/DDBJ databases">
        <authorList>
            <person name="Zhirakovskaya E."/>
        </authorList>
    </citation>
    <scope>NUCLEOTIDE SEQUENCE</scope>
</reference>
<organism evidence="4">
    <name type="scientific">hydrothermal vent metagenome</name>
    <dbReference type="NCBI Taxonomy" id="652676"/>
    <lineage>
        <taxon>unclassified sequences</taxon>
        <taxon>metagenomes</taxon>
        <taxon>ecological metagenomes</taxon>
    </lineage>
</organism>
<protein>
    <submittedName>
        <fullName evidence="4">Exodeoxyribonuclease VII small subunit</fullName>
        <ecNumber evidence="4">3.1.11.6</ecNumber>
    </submittedName>
</protein>
<dbReference type="Pfam" id="PF02609">
    <property type="entry name" value="Exonuc_VII_S"/>
    <property type="match status" value="1"/>
</dbReference>
<evidence type="ECO:0000256" key="3">
    <source>
        <dbReference type="ARBA" id="ARBA00022801"/>
    </source>
</evidence>
<keyword evidence="3 4" id="KW-0378">Hydrolase</keyword>
<dbReference type="NCBIfam" id="TIGR01280">
    <property type="entry name" value="xseB"/>
    <property type="match status" value="1"/>
</dbReference>
<name>A0A3B0S544_9ZZZZ</name>
<evidence type="ECO:0000313" key="4">
    <source>
        <dbReference type="EMBL" id="VAV95916.1"/>
    </source>
</evidence>
<dbReference type="HAMAP" id="MF_00337">
    <property type="entry name" value="Exonuc_7_S"/>
    <property type="match status" value="1"/>
</dbReference>
<dbReference type="GO" id="GO:0006308">
    <property type="term" value="P:DNA catabolic process"/>
    <property type="evidence" value="ECO:0007669"/>
    <property type="project" value="InterPro"/>
</dbReference>
<evidence type="ECO:0000256" key="1">
    <source>
        <dbReference type="ARBA" id="ARBA00022490"/>
    </source>
</evidence>
<dbReference type="NCBIfam" id="NF002139">
    <property type="entry name" value="PRK00977.1-3"/>
    <property type="match status" value="1"/>
</dbReference>
<keyword evidence="2" id="KW-0540">Nuclease</keyword>
<dbReference type="PANTHER" id="PTHR34137">
    <property type="entry name" value="EXODEOXYRIBONUCLEASE 7 SMALL SUBUNIT"/>
    <property type="match status" value="1"/>
</dbReference>
<dbReference type="AlphaFoldDB" id="A0A3B0S544"/>
<gene>
    <name evidence="4" type="ORF">MNBD_ALPHA04-25</name>
</gene>
<dbReference type="GO" id="GO:0008855">
    <property type="term" value="F:exodeoxyribonuclease VII activity"/>
    <property type="evidence" value="ECO:0007669"/>
    <property type="project" value="UniProtKB-EC"/>
</dbReference>
<dbReference type="PANTHER" id="PTHR34137:SF1">
    <property type="entry name" value="EXODEOXYRIBONUCLEASE 7 SMALL SUBUNIT"/>
    <property type="match status" value="1"/>
</dbReference>
<keyword evidence="1" id="KW-0963">Cytoplasm</keyword>
<dbReference type="EC" id="3.1.11.6" evidence="4"/>
<dbReference type="InterPro" id="IPR003761">
    <property type="entry name" value="Exonuc_VII_S"/>
</dbReference>
<dbReference type="GO" id="GO:0009318">
    <property type="term" value="C:exodeoxyribonuclease VII complex"/>
    <property type="evidence" value="ECO:0007669"/>
    <property type="project" value="InterPro"/>
</dbReference>
<dbReference type="Gene3D" id="1.10.287.1040">
    <property type="entry name" value="Exonuclease VII, small subunit"/>
    <property type="match status" value="1"/>
</dbReference>
<sequence length="118" mass="12713">MLGEKSLLVKGGSLILQITDLTTSSSPVIGKAMSEPNDNPGDIPADLSFEEALKRLEDIVRKLESGDVPLDKSIDLYGEGEKLRGLCQKRLEAAQAKIEKITLDREGKPTGTTAFDAD</sequence>